<protein>
    <submittedName>
        <fullName evidence="2">Unannotated protein</fullName>
    </submittedName>
</protein>
<reference evidence="2" key="1">
    <citation type="submission" date="2020-05" db="EMBL/GenBank/DDBJ databases">
        <authorList>
            <person name="Chiriac C."/>
            <person name="Salcher M."/>
            <person name="Ghai R."/>
            <person name="Kavagutti S V."/>
        </authorList>
    </citation>
    <scope>NUCLEOTIDE SEQUENCE</scope>
</reference>
<evidence type="ECO:0000313" key="2">
    <source>
        <dbReference type="EMBL" id="CAB5013524.1"/>
    </source>
</evidence>
<sequence>MTATERQVRTCGFVDEDLVEQRLLGVDHRRERFVVDVDQLGCVDRRGVALGDYRHERFAHVPHRVTRQERPHHRGVHRRRRGKRREIEILGGDHVEHARCGRRSRRVEARDTTLGDRGAHVHHVRDFGQVEVRDELPAAGEQRQILDAPHRRAEQQTVPNHFAHRSPFDHSPAHSPSHPERSGGHRRLNRPTSHPERQPPSSIIP</sequence>
<gene>
    <name evidence="2" type="ORF">UFOPK3967_02369</name>
</gene>
<dbReference type="AlphaFoldDB" id="A0A6J7QH33"/>
<proteinExistence type="predicted"/>
<organism evidence="2">
    <name type="scientific">freshwater metagenome</name>
    <dbReference type="NCBI Taxonomy" id="449393"/>
    <lineage>
        <taxon>unclassified sequences</taxon>
        <taxon>metagenomes</taxon>
        <taxon>ecological metagenomes</taxon>
    </lineage>
</organism>
<evidence type="ECO:0000256" key="1">
    <source>
        <dbReference type="SAM" id="MobiDB-lite"/>
    </source>
</evidence>
<dbReference type="EMBL" id="CAFBOS010000176">
    <property type="protein sequence ID" value="CAB5013524.1"/>
    <property type="molecule type" value="Genomic_DNA"/>
</dbReference>
<accession>A0A6J7QH33</accession>
<feature type="region of interest" description="Disordered" evidence="1">
    <location>
        <begin position="162"/>
        <end position="205"/>
    </location>
</feature>
<feature type="compositionally biased region" description="Basic and acidic residues" evidence="1">
    <location>
        <begin position="166"/>
        <end position="183"/>
    </location>
</feature>
<name>A0A6J7QH33_9ZZZZ</name>